<dbReference type="PROSITE" id="PS51007">
    <property type="entry name" value="CYTC"/>
    <property type="match status" value="4"/>
</dbReference>
<comment type="caution">
    <text evidence="9">The sequence shown here is derived from an EMBL/GenBank/DDBJ whole genome shotgun (WGS) entry which is preliminary data.</text>
</comment>
<dbReference type="Proteomes" id="UP000045039">
    <property type="component" value="Unassembled WGS sequence"/>
</dbReference>
<evidence type="ECO:0000313" key="8">
    <source>
        <dbReference type="EMBL" id="CRP45777.1"/>
    </source>
</evidence>
<evidence type="ECO:0000259" key="7">
    <source>
        <dbReference type="PROSITE" id="PS51007"/>
    </source>
</evidence>
<dbReference type="InterPro" id="IPR036909">
    <property type="entry name" value="Cyt_c-like_dom_sf"/>
</dbReference>
<dbReference type="Proteomes" id="UP000284767">
    <property type="component" value="Unassembled WGS sequence"/>
</dbReference>
<dbReference type="PANTHER" id="PTHR35008">
    <property type="entry name" value="BLL4482 PROTEIN-RELATED"/>
    <property type="match status" value="1"/>
</dbReference>
<dbReference type="Pfam" id="PF21342">
    <property type="entry name" value="SoxA-TsdA_cyt-c"/>
    <property type="match status" value="1"/>
</dbReference>
<evidence type="ECO:0000313" key="9">
    <source>
        <dbReference type="EMBL" id="RPM06868.1"/>
    </source>
</evidence>
<reference evidence="9 11" key="4">
    <citation type="submission" date="2019-01" db="EMBL/GenBank/DDBJ databases">
        <title>The Pseudomonas aeruginosa pan-genome provides new insights on its population structure, horizontal gene transfer and pathogenicity.</title>
        <authorList>
            <person name="Freschi L."/>
            <person name="Vincent A.T."/>
            <person name="Jeukens J."/>
            <person name="Emond-Rheault J.-G."/>
            <person name="Kukavica-Ibrulj I."/>
            <person name="Dupont M.-J."/>
            <person name="Charette S.J."/>
            <person name="Boyle B."/>
            <person name="Levesque R.C."/>
        </authorList>
    </citation>
    <scope>NUCLEOTIDE SEQUENCE [LARGE SCALE GENOMIC DNA]</scope>
    <source>
        <strain evidence="9 11">PA-W36</strain>
    </source>
</reference>
<evidence type="ECO:0000313" key="11">
    <source>
        <dbReference type="Proteomes" id="UP000284767"/>
    </source>
</evidence>
<dbReference type="Gene3D" id="1.10.760.10">
    <property type="entry name" value="Cytochrome c-like domain"/>
    <property type="match status" value="4"/>
</dbReference>
<evidence type="ECO:0000256" key="5">
    <source>
        <dbReference type="SAM" id="MobiDB-lite"/>
    </source>
</evidence>
<evidence type="ECO:0000256" key="2">
    <source>
        <dbReference type="ARBA" id="ARBA00022723"/>
    </source>
</evidence>
<dbReference type="GO" id="GO:0046872">
    <property type="term" value="F:metal ion binding"/>
    <property type="evidence" value="ECO:0007669"/>
    <property type="project" value="UniProtKB-KW"/>
</dbReference>
<dbReference type="Pfam" id="PF00034">
    <property type="entry name" value="Cytochrom_C"/>
    <property type="match status" value="3"/>
</dbReference>
<evidence type="ECO:0000256" key="4">
    <source>
        <dbReference type="PROSITE-ProRule" id="PRU00433"/>
    </source>
</evidence>
<evidence type="ECO:0000313" key="10">
    <source>
        <dbReference type="Proteomes" id="UP000045039"/>
    </source>
</evidence>
<reference evidence="10" key="2">
    <citation type="submission" date="2015-06" db="EMBL/GenBank/DDBJ databases">
        <authorList>
            <person name="Radhakrishnan Rajesh"/>
            <person name="Underwood Anthony"/>
            <person name="Al-Shahib Ali"/>
        </authorList>
    </citation>
    <scope>NUCLEOTIDE SEQUENCE [LARGE SCALE GENOMIC DNA]</scope>
    <source>
        <strain evidence="10">P19_London_7_VIM_2_05_10</strain>
    </source>
</reference>
<accession>A0A0F6UH93</accession>
<feature type="chain" id="PRO_5015038742" evidence="6">
    <location>
        <begin position="24"/>
        <end position="675"/>
    </location>
</feature>
<evidence type="ECO:0000256" key="1">
    <source>
        <dbReference type="ARBA" id="ARBA00022617"/>
    </source>
</evidence>
<feature type="region of interest" description="Disordered" evidence="5">
    <location>
        <begin position="651"/>
        <end position="675"/>
    </location>
</feature>
<keyword evidence="3 4" id="KW-0408">Iron</keyword>
<dbReference type="AlphaFoldDB" id="A0A0F6UH93"/>
<feature type="domain" description="Cytochrome c" evidence="7">
    <location>
        <begin position="31"/>
        <end position="134"/>
    </location>
</feature>
<reference evidence="9 11" key="3">
    <citation type="submission" date="2017-08" db="EMBL/GenBank/DDBJ databases">
        <authorList>
            <person name="Feschi L."/>
            <person name="Jeukens J."/>
            <person name="Emond-Rheault J.-G."/>
            <person name="Kukavica-Ibrulj I."/>
            <person name="Boyle B."/>
            <person name="Levesque R.C."/>
        </authorList>
    </citation>
    <scope>NUCLEOTIDE SEQUENCE [LARGE SCALE GENOMIC DNA]</scope>
    <source>
        <strain evidence="9 11">PA-W36</strain>
    </source>
</reference>
<gene>
    <name evidence="8" type="primary">adhB_2</name>
    <name evidence="9" type="ORF">IPC1295_27290</name>
    <name evidence="8" type="ORF">PAERUG_P19_London_7_VIM_2_05_10_04524</name>
</gene>
<feature type="domain" description="Cytochrome c" evidence="7">
    <location>
        <begin position="307"/>
        <end position="396"/>
    </location>
</feature>
<dbReference type="InterPro" id="IPR051459">
    <property type="entry name" value="Cytochrome_c-type_DH"/>
</dbReference>
<keyword evidence="1 4" id="KW-0349">Heme</keyword>
<name>A0A0F6UH93_PSEAI</name>
<dbReference type="SUPFAM" id="SSF46626">
    <property type="entry name" value="Cytochrome c"/>
    <property type="match status" value="5"/>
</dbReference>
<protein>
    <submittedName>
        <fullName evidence="8 9">Cytochrome C</fullName>
    </submittedName>
</protein>
<evidence type="ECO:0000256" key="6">
    <source>
        <dbReference type="SAM" id="SignalP"/>
    </source>
</evidence>
<keyword evidence="6" id="KW-0732">Signal</keyword>
<feature type="domain" description="Cytochrome c" evidence="7">
    <location>
        <begin position="177"/>
        <end position="286"/>
    </location>
</feature>
<evidence type="ECO:0000256" key="3">
    <source>
        <dbReference type="ARBA" id="ARBA00023004"/>
    </source>
</evidence>
<dbReference type="GO" id="GO:0020037">
    <property type="term" value="F:heme binding"/>
    <property type="evidence" value="ECO:0007669"/>
    <property type="project" value="InterPro"/>
</dbReference>
<feature type="compositionally biased region" description="Basic and acidic residues" evidence="5">
    <location>
        <begin position="653"/>
        <end position="675"/>
    </location>
</feature>
<feature type="signal peptide" evidence="6">
    <location>
        <begin position="1"/>
        <end position="23"/>
    </location>
</feature>
<keyword evidence="2 4" id="KW-0479">Metal-binding</keyword>
<dbReference type="EMBL" id="NSNE01000021">
    <property type="protein sequence ID" value="RPM06868.1"/>
    <property type="molecule type" value="Genomic_DNA"/>
</dbReference>
<feature type="region of interest" description="Disordered" evidence="5">
    <location>
        <begin position="544"/>
        <end position="563"/>
    </location>
</feature>
<dbReference type="InterPro" id="IPR009056">
    <property type="entry name" value="Cyt_c-like_dom"/>
</dbReference>
<sequence>MPASFPRLGLLGALCSIVPLLHASEPTTDAALIEKGRYVAQLGDCIACHTGPQGAPMAGGLELKTPMGTIYSTNITPDRETGIGRYSFEEFDRAMRKGVTAEGVNLYPAMPYPSYAKISEEDMRALYAYLMHGVQPVTQANTPSAMSWPFNQRWGLSLWNWAFLDDAPFTPSSDADPVINRGAYLVQGLGHCGACHTPRGIAFQEKAMSEAGRSGQFYLAGETVEQWQALSLRNLWTVEDTVQLLKTGQNRFATVSGSMTDVIHHSTQHFSDDDLLAIASYLKSLPAGKDDLPMPDSERPLAAPVDLYSSRGGLGYAQFCSDCHRKDGSGVPGMFPPLAGNPTVASANPSTLLHITLTGWKTAQTATHSRVYTMPGFAQLEDREIAEILSFVRSSWGNQGSSIDAGQVKKLRQRIEAGNGPATTFVSPRLADMLAAPNAEQVVRGMRLHLETRELLPANVGNQLNCTSCHLNAGTVADGSPFVGVSAFFPSYAPRAGKVIGLEERINGCFRRSMNGKPLPPDSADMQAMVAYFDWMKNNTRPQDKVAGRGVGKVDPALKPDPENGRKVYARQCAVCHGENGEGLRNSAGEMLFPPLWGDESFNIGAGMARTFTAAAFVKHNMPIGFQERFPLGQGGLSDQDAVDVAEYFSHQPRPDFPDKIKDWPKDKRPLDARY</sequence>
<proteinExistence type="predicted"/>
<dbReference type="RefSeq" id="WP_003141558.1">
    <property type="nucleotide sequence ID" value="NZ_CAADKO010000679.1"/>
</dbReference>
<dbReference type="GO" id="GO:0009055">
    <property type="term" value="F:electron transfer activity"/>
    <property type="evidence" value="ECO:0007669"/>
    <property type="project" value="InterPro"/>
</dbReference>
<reference evidence="8" key="1">
    <citation type="submission" date="2015-06" db="EMBL/GenBank/DDBJ databases">
        <authorList>
            <person name="Radhakrishnan R."/>
            <person name="Underwood A."/>
            <person name="Al-Shahib A."/>
        </authorList>
    </citation>
    <scope>NUCLEOTIDE SEQUENCE</scope>
    <source>
        <strain evidence="8">P19_London_7_VIM_2_05_10</strain>
    </source>
</reference>
<dbReference type="EMBL" id="CVVU01000223">
    <property type="protein sequence ID" value="CRP45777.1"/>
    <property type="molecule type" value="Genomic_DNA"/>
</dbReference>
<organism evidence="9 11">
    <name type="scientific">Pseudomonas aeruginosa</name>
    <dbReference type="NCBI Taxonomy" id="287"/>
    <lineage>
        <taxon>Bacteria</taxon>
        <taxon>Pseudomonadati</taxon>
        <taxon>Pseudomonadota</taxon>
        <taxon>Gammaproteobacteria</taxon>
        <taxon>Pseudomonadales</taxon>
        <taxon>Pseudomonadaceae</taxon>
        <taxon>Pseudomonas</taxon>
    </lineage>
</organism>
<feature type="domain" description="Cytochrome c" evidence="7">
    <location>
        <begin position="560"/>
        <end position="653"/>
    </location>
</feature>
<dbReference type="PANTHER" id="PTHR35008:SF8">
    <property type="entry name" value="ALCOHOL DEHYDROGENASE CYTOCHROME C SUBUNIT"/>
    <property type="match status" value="1"/>
</dbReference>